<dbReference type="AlphaFoldDB" id="A0A2U3KP16"/>
<reference evidence="3" key="1">
    <citation type="submission" date="2018-02" db="EMBL/GenBank/DDBJ databases">
        <authorList>
            <person name="Hausmann B."/>
        </authorList>
    </citation>
    <scope>NUCLEOTIDE SEQUENCE [LARGE SCALE GENOMIC DNA]</scope>
    <source>
        <strain evidence="3">Peat soil MAG SbA1</strain>
    </source>
</reference>
<proteinExistence type="predicted"/>
<evidence type="ECO:0000256" key="1">
    <source>
        <dbReference type="SAM" id="MobiDB-lite"/>
    </source>
</evidence>
<protein>
    <submittedName>
        <fullName evidence="2">Uncharacterized protein</fullName>
    </submittedName>
</protein>
<feature type="region of interest" description="Disordered" evidence="1">
    <location>
        <begin position="1"/>
        <end position="23"/>
    </location>
</feature>
<name>A0A2U3KP16_9BACT</name>
<evidence type="ECO:0000313" key="2">
    <source>
        <dbReference type="EMBL" id="SPF41327.1"/>
    </source>
</evidence>
<dbReference type="Proteomes" id="UP000238701">
    <property type="component" value="Unassembled WGS sequence"/>
</dbReference>
<sequence length="106" mass="11896">MQKLDSAEKRVRKSPSENGQPPNVAKLSLSYALLGVTKLRRAYWTNGNCVKHAMKTDVSEARARAKPASRRCANTQIDARIFHSGVGIRLARMVRLMRKIDNVYLG</sequence>
<gene>
    <name evidence="2" type="ORF">SBA1_350045</name>
</gene>
<organism evidence="2 3">
    <name type="scientific">Candidatus Sulfotelmatobacter kueseliae</name>
    <dbReference type="NCBI Taxonomy" id="2042962"/>
    <lineage>
        <taxon>Bacteria</taxon>
        <taxon>Pseudomonadati</taxon>
        <taxon>Acidobacteriota</taxon>
        <taxon>Terriglobia</taxon>
        <taxon>Terriglobales</taxon>
        <taxon>Candidatus Korobacteraceae</taxon>
        <taxon>Candidatus Sulfotelmatobacter</taxon>
    </lineage>
</organism>
<accession>A0A2U3KP16</accession>
<evidence type="ECO:0000313" key="3">
    <source>
        <dbReference type="Proteomes" id="UP000238701"/>
    </source>
</evidence>
<dbReference type="EMBL" id="OMOD01000128">
    <property type="protein sequence ID" value="SPF41327.1"/>
    <property type="molecule type" value="Genomic_DNA"/>
</dbReference>